<comment type="similarity">
    <text evidence="2">Belongs to the zinc-containing alcohol dehydrogenase family.</text>
</comment>
<sequence length="60" mass="6492">MLSDILPTGFEYGVRNGKVQPGSTIAIVGSVPIGLVSLTMARFYPPAQIIMVDLDENRLE</sequence>
<accession>A0A256GHR8</accession>
<evidence type="ECO:0000313" key="6">
    <source>
        <dbReference type="Proteomes" id="UP000216363"/>
    </source>
</evidence>
<dbReference type="InterPro" id="IPR036291">
    <property type="entry name" value="NAD(P)-bd_dom_sf"/>
</dbReference>
<dbReference type="GO" id="GO:0046872">
    <property type="term" value="F:metal ion binding"/>
    <property type="evidence" value="ECO:0007669"/>
    <property type="project" value="UniProtKB-KW"/>
</dbReference>
<dbReference type="RefSeq" id="WP_235819967.1">
    <property type="nucleotide sequence ID" value="NZ_JBHEEP010000008.1"/>
</dbReference>
<proteinExistence type="inferred from homology"/>
<gene>
    <name evidence="5" type="ORF">CES86_3948</name>
</gene>
<evidence type="ECO:0000256" key="3">
    <source>
        <dbReference type="ARBA" id="ARBA00022723"/>
    </source>
</evidence>
<keyword evidence="4" id="KW-0862">Zinc</keyword>
<dbReference type="AlphaFoldDB" id="A0A256GHR8"/>
<comment type="cofactor">
    <cofactor evidence="1">
        <name>Zn(2+)</name>
        <dbReference type="ChEBI" id="CHEBI:29105"/>
    </cofactor>
</comment>
<dbReference type="PANTHER" id="PTHR42813">
    <property type="entry name" value="ZINC-TYPE ALCOHOL DEHYDROGENASE-LIKE"/>
    <property type="match status" value="1"/>
</dbReference>
<comment type="caution">
    <text evidence="5">The sequence shown here is derived from an EMBL/GenBank/DDBJ whole genome shotgun (WGS) entry which is preliminary data.</text>
</comment>
<dbReference type="PANTHER" id="PTHR42813:SF4">
    <property type="entry name" value="NADP-DEPENDENT ISOPROPANOL DEHYDROGENASE"/>
    <property type="match status" value="1"/>
</dbReference>
<evidence type="ECO:0000256" key="4">
    <source>
        <dbReference type="ARBA" id="ARBA00022833"/>
    </source>
</evidence>
<dbReference type="SUPFAM" id="SSF51735">
    <property type="entry name" value="NAD(P)-binding Rossmann-fold domains"/>
    <property type="match status" value="1"/>
</dbReference>
<evidence type="ECO:0000256" key="2">
    <source>
        <dbReference type="ARBA" id="ARBA00008072"/>
    </source>
</evidence>
<keyword evidence="3" id="KW-0479">Metal-binding</keyword>
<evidence type="ECO:0000313" key="5">
    <source>
        <dbReference type="EMBL" id="OYR26480.1"/>
    </source>
</evidence>
<evidence type="ECO:0000256" key="1">
    <source>
        <dbReference type="ARBA" id="ARBA00001947"/>
    </source>
</evidence>
<dbReference type="Proteomes" id="UP000216363">
    <property type="component" value="Unassembled WGS sequence"/>
</dbReference>
<organism evidence="5 6">
    <name type="scientific">Brucella lupini</name>
    <dbReference type="NCBI Taxonomy" id="255457"/>
    <lineage>
        <taxon>Bacteria</taxon>
        <taxon>Pseudomonadati</taxon>
        <taxon>Pseudomonadota</taxon>
        <taxon>Alphaproteobacteria</taxon>
        <taxon>Hyphomicrobiales</taxon>
        <taxon>Brucellaceae</taxon>
        <taxon>Brucella/Ochrobactrum group</taxon>
        <taxon>Brucella</taxon>
    </lineage>
</organism>
<dbReference type="Gene3D" id="3.40.50.720">
    <property type="entry name" value="NAD(P)-binding Rossmann-like Domain"/>
    <property type="match status" value="1"/>
</dbReference>
<protein>
    <submittedName>
        <fullName evidence="5">Putative alcohol dehydrogenase GroES-like domain protein</fullName>
    </submittedName>
</protein>
<dbReference type="EMBL" id="NNRN01000055">
    <property type="protein sequence ID" value="OYR26480.1"/>
    <property type="molecule type" value="Genomic_DNA"/>
</dbReference>
<reference evidence="5 6" key="1">
    <citation type="submission" date="2017-07" db="EMBL/GenBank/DDBJ databases">
        <title>Draft genome of Ochrobactrum lupini type strain LUP21.</title>
        <authorList>
            <person name="Krzyzanowska D.M."/>
            <person name="Jafra S."/>
        </authorList>
    </citation>
    <scope>NUCLEOTIDE SEQUENCE [LARGE SCALE GENOMIC DNA]</scope>
    <source>
        <strain evidence="5 6">LUP21</strain>
    </source>
</reference>
<name>A0A256GHR8_9HYPH</name>